<feature type="compositionally biased region" description="Basic and acidic residues" evidence="1">
    <location>
        <begin position="1"/>
        <end position="11"/>
    </location>
</feature>
<accession>A0A811YCB8</accession>
<feature type="compositionally biased region" description="Pro residues" evidence="1">
    <location>
        <begin position="179"/>
        <end position="196"/>
    </location>
</feature>
<evidence type="ECO:0000256" key="1">
    <source>
        <dbReference type="SAM" id="MobiDB-lite"/>
    </source>
</evidence>
<reference evidence="2" key="1">
    <citation type="submission" date="2020-12" db="EMBL/GenBank/DDBJ databases">
        <authorList>
            <consortium name="Molecular Ecology Group"/>
        </authorList>
    </citation>
    <scope>NUCLEOTIDE SEQUENCE</scope>
    <source>
        <strain evidence="2">TBG_1078</strain>
    </source>
</reference>
<feature type="compositionally biased region" description="Low complexity" evidence="1">
    <location>
        <begin position="152"/>
        <end position="164"/>
    </location>
</feature>
<feature type="compositionally biased region" description="Polar residues" evidence="1">
    <location>
        <begin position="94"/>
        <end position="103"/>
    </location>
</feature>
<feature type="compositionally biased region" description="Pro residues" evidence="1">
    <location>
        <begin position="138"/>
        <end position="151"/>
    </location>
</feature>
<feature type="region of interest" description="Disordered" evidence="1">
    <location>
        <begin position="1"/>
        <end position="237"/>
    </location>
</feature>
<comment type="caution">
    <text evidence="2">The sequence shown here is derived from an EMBL/GenBank/DDBJ whole genome shotgun (WGS) entry which is preliminary data.</text>
</comment>
<protein>
    <submittedName>
        <fullName evidence="2">(raccoon dog) hypothetical protein</fullName>
    </submittedName>
</protein>
<dbReference type="AlphaFoldDB" id="A0A811YCB8"/>
<evidence type="ECO:0000313" key="3">
    <source>
        <dbReference type="Proteomes" id="UP000645828"/>
    </source>
</evidence>
<feature type="compositionally biased region" description="Gly residues" evidence="1">
    <location>
        <begin position="205"/>
        <end position="215"/>
    </location>
</feature>
<proteinExistence type="predicted"/>
<keyword evidence="3" id="KW-1185">Reference proteome</keyword>
<dbReference type="EMBL" id="CAJHUB010000672">
    <property type="protein sequence ID" value="CAD7674538.1"/>
    <property type="molecule type" value="Genomic_DNA"/>
</dbReference>
<gene>
    <name evidence="2" type="ORF">NYPRO_LOCUS7333</name>
</gene>
<sequence length="237" mass="23455">MSRNLNEDGKAKSRKYTKAPPSATAGQKLYQRSTALSSSANSDGSEGRGTTDPCGQAPGAREGRRGGLGRGTVPGGPRRGDAFPAEGPAARTRGQAQIKSQAGPTARLQRGSEPPLLALRSAGPRLRVSAPSPGRITRPPPPTPHPPPPGSAPRARGPPTTRPGVVGEGPGTRAARSPTPAPPTPATPRPHLPGPGPQSRRFGPRAGGGGRGGAAPVGASGAADGGSGGAPAAASRK</sequence>
<organism evidence="2 3">
    <name type="scientific">Nyctereutes procyonoides</name>
    <name type="common">Raccoon dog</name>
    <name type="synonym">Canis procyonoides</name>
    <dbReference type="NCBI Taxonomy" id="34880"/>
    <lineage>
        <taxon>Eukaryota</taxon>
        <taxon>Metazoa</taxon>
        <taxon>Chordata</taxon>
        <taxon>Craniata</taxon>
        <taxon>Vertebrata</taxon>
        <taxon>Euteleostomi</taxon>
        <taxon>Mammalia</taxon>
        <taxon>Eutheria</taxon>
        <taxon>Laurasiatheria</taxon>
        <taxon>Carnivora</taxon>
        <taxon>Caniformia</taxon>
        <taxon>Canidae</taxon>
        <taxon>Nyctereutes</taxon>
    </lineage>
</organism>
<name>A0A811YCB8_NYCPR</name>
<dbReference type="Proteomes" id="UP000645828">
    <property type="component" value="Unassembled WGS sequence"/>
</dbReference>
<evidence type="ECO:0000313" key="2">
    <source>
        <dbReference type="EMBL" id="CAD7674538.1"/>
    </source>
</evidence>
<feature type="compositionally biased region" description="Polar residues" evidence="1">
    <location>
        <begin position="30"/>
        <end position="44"/>
    </location>
</feature>